<dbReference type="PROSITE" id="PS00409">
    <property type="entry name" value="PROKAR_NTER_METHYL"/>
    <property type="match status" value="1"/>
</dbReference>
<evidence type="ECO:0000256" key="2">
    <source>
        <dbReference type="ARBA" id="ARBA00022481"/>
    </source>
</evidence>
<gene>
    <name evidence="7" type="ORF">A3H66_00995</name>
</gene>
<sequence>MPIIKKKKGKFLKNSGFTLIELLVVISIIGFLAALVTVSLNSARMKARDARRKADLTQIRKALDLYFDKYGYYPPSSGCGYDCNGYSFSTSGGNWIAGLQEFLPKIQVDPINNIAGPWSIGNYSYAYGNVGKDSYPAQYDLTAQLENTGDPDRCAVKAYKFYFNDQNSWCGPYSGQIFEVSQLKSF</sequence>
<keyword evidence="4 6" id="KW-1133">Transmembrane helix</keyword>
<evidence type="ECO:0000256" key="5">
    <source>
        <dbReference type="ARBA" id="ARBA00023136"/>
    </source>
</evidence>
<evidence type="ECO:0000256" key="1">
    <source>
        <dbReference type="ARBA" id="ARBA00004167"/>
    </source>
</evidence>
<keyword evidence="2" id="KW-0488">Methylation</keyword>
<organism evidence="7 8">
    <name type="scientific">Candidatus Falkowbacteria bacterium RIFCSPLOWO2_02_FULL_45_21</name>
    <dbReference type="NCBI Taxonomy" id="1797989"/>
    <lineage>
        <taxon>Bacteria</taxon>
        <taxon>Candidatus Falkowiibacteriota</taxon>
    </lineage>
</organism>
<dbReference type="PANTHER" id="PTHR30093">
    <property type="entry name" value="GENERAL SECRETION PATHWAY PROTEIN G"/>
    <property type="match status" value="1"/>
</dbReference>
<dbReference type="PRINTS" id="PR00813">
    <property type="entry name" value="BCTERIALGSPG"/>
</dbReference>
<evidence type="ECO:0000256" key="6">
    <source>
        <dbReference type="SAM" id="Phobius"/>
    </source>
</evidence>
<dbReference type="Gene3D" id="3.30.700.10">
    <property type="entry name" value="Glycoprotein, Type 4 Pilin"/>
    <property type="match status" value="1"/>
</dbReference>
<dbReference type="InterPro" id="IPR045584">
    <property type="entry name" value="Pilin-like"/>
</dbReference>
<accession>A0A1F5SBP1</accession>
<comment type="subcellular location">
    <subcellularLocation>
        <location evidence="1">Membrane</location>
        <topology evidence="1">Single-pass membrane protein</topology>
    </subcellularLocation>
</comment>
<comment type="caution">
    <text evidence="7">The sequence shown here is derived from an EMBL/GenBank/DDBJ whole genome shotgun (WGS) entry which is preliminary data.</text>
</comment>
<dbReference type="STRING" id="1797989.A3H66_00995"/>
<evidence type="ECO:0000313" key="8">
    <source>
        <dbReference type="Proteomes" id="UP000178783"/>
    </source>
</evidence>
<dbReference type="GO" id="GO:0016020">
    <property type="term" value="C:membrane"/>
    <property type="evidence" value="ECO:0007669"/>
    <property type="project" value="UniProtKB-SubCell"/>
</dbReference>
<reference evidence="7 8" key="1">
    <citation type="journal article" date="2016" name="Nat. Commun.">
        <title>Thousands of microbial genomes shed light on interconnected biogeochemical processes in an aquifer system.</title>
        <authorList>
            <person name="Anantharaman K."/>
            <person name="Brown C.T."/>
            <person name="Hug L.A."/>
            <person name="Sharon I."/>
            <person name="Castelle C.J."/>
            <person name="Probst A.J."/>
            <person name="Thomas B.C."/>
            <person name="Singh A."/>
            <person name="Wilkins M.J."/>
            <person name="Karaoz U."/>
            <person name="Brodie E.L."/>
            <person name="Williams K.H."/>
            <person name="Hubbard S.S."/>
            <person name="Banfield J.F."/>
        </authorList>
    </citation>
    <scope>NUCLEOTIDE SEQUENCE [LARGE SCALE GENOMIC DNA]</scope>
</reference>
<dbReference type="GO" id="GO:0015627">
    <property type="term" value="C:type II protein secretion system complex"/>
    <property type="evidence" value="ECO:0007669"/>
    <property type="project" value="InterPro"/>
</dbReference>
<dbReference type="SUPFAM" id="SSF54523">
    <property type="entry name" value="Pili subunits"/>
    <property type="match status" value="1"/>
</dbReference>
<dbReference type="PANTHER" id="PTHR30093:SF44">
    <property type="entry name" value="TYPE II SECRETION SYSTEM CORE PROTEIN G"/>
    <property type="match status" value="1"/>
</dbReference>
<dbReference type="AlphaFoldDB" id="A0A1F5SBP1"/>
<dbReference type="InterPro" id="IPR012902">
    <property type="entry name" value="N_methyl_site"/>
</dbReference>
<dbReference type="GO" id="GO:0015628">
    <property type="term" value="P:protein secretion by the type II secretion system"/>
    <property type="evidence" value="ECO:0007669"/>
    <property type="project" value="InterPro"/>
</dbReference>
<dbReference type="NCBIfam" id="TIGR02532">
    <property type="entry name" value="IV_pilin_GFxxxE"/>
    <property type="match status" value="1"/>
</dbReference>
<evidence type="ECO:0008006" key="9">
    <source>
        <dbReference type="Google" id="ProtNLM"/>
    </source>
</evidence>
<protein>
    <recommendedName>
        <fullName evidence="9">Type II secretion system protein GspG C-terminal domain-containing protein</fullName>
    </recommendedName>
</protein>
<evidence type="ECO:0000256" key="4">
    <source>
        <dbReference type="ARBA" id="ARBA00022989"/>
    </source>
</evidence>
<dbReference type="Proteomes" id="UP000178783">
    <property type="component" value="Unassembled WGS sequence"/>
</dbReference>
<keyword evidence="3 6" id="KW-0812">Transmembrane</keyword>
<keyword evidence="5 6" id="KW-0472">Membrane</keyword>
<name>A0A1F5SBP1_9BACT</name>
<dbReference type="InterPro" id="IPR000983">
    <property type="entry name" value="Bac_GSPG_pilin"/>
</dbReference>
<evidence type="ECO:0000256" key="3">
    <source>
        <dbReference type="ARBA" id="ARBA00022692"/>
    </source>
</evidence>
<evidence type="ECO:0000313" key="7">
    <source>
        <dbReference type="EMBL" id="OGF24097.1"/>
    </source>
</evidence>
<dbReference type="Pfam" id="PF07963">
    <property type="entry name" value="N_methyl"/>
    <property type="match status" value="1"/>
</dbReference>
<feature type="transmembrane region" description="Helical" evidence="6">
    <location>
        <begin position="20"/>
        <end position="43"/>
    </location>
</feature>
<proteinExistence type="predicted"/>
<dbReference type="EMBL" id="MFFW01000038">
    <property type="protein sequence ID" value="OGF24097.1"/>
    <property type="molecule type" value="Genomic_DNA"/>
</dbReference>